<accession>A0A1I8PQS2</accession>
<dbReference type="SMART" id="SM00581">
    <property type="entry name" value="PSP"/>
    <property type="match status" value="1"/>
</dbReference>
<dbReference type="Gene3D" id="4.10.60.10">
    <property type="entry name" value="Zinc finger, CCHC-type"/>
    <property type="match status" value="1"/>
</dbReference>
<feature type="compositionally biased region" description="Pro residues" evidence="8">
    <location>
        <begin position="421"/>
        <end position="433"/>
    </location>
</feature>
<organism evidence="10 11">
    <name type="scientific">Stomoxys calcitrans</name>
    <name type="common">Stable fly</name>
    <name type="synonym">Conops calcitrans</name>
    <dbReference type="NCBI Taxonomy" id="35570"/>
    <lineage>
        <taxon>Eukaryota</taxon>
        <taxon>Metazoa</taxon>
        <taxon>Ecdysozoa</taxon>
        <taxon>Arthropoda</taxon>
        <taxon>Hexapoda</taxon>
        <taxon>Insecta</taxon>
        <taxon>Pterygota</taxon>
        <taxon>Neoptera</taxon>
        <taxon>Endopterygota</taxon>
        <taxon>Diptera</taxon>
        <taxon>Brachycera</taxon>
        <taxon>Muscomorpha</taxon>
        <taxon>Muscoidea</taxon>
        <taxon>Muscidae</taxon>
        <taxon>Stomoxys</taxon>
    </lineage>
</organism>
<dbReference type="InterPro" id="IPR001878">
    <property type="entry name" value="Znf_CCHC"/>
</dbReference>
<feature type="region of interest" description="Disordered" evidence="8">
    <location>
        <begin position="481"/>
        <end position="528"/>
    </location>
</feature>
<dbReference type="AlphaFoldDB" id="A0A1I8PQS2"/>
<name>A0A1I8PQS2_STOCA</name>
<dbReference type="OrthoDB" id="8026949at2759"/>
<dbReference type="SMART" id="SM00343">
    <property type="entry name" value="ZnF_C2HC"/>
    <property type="match status" value="1"/>
</dbReference>
<dbReference type="Proteomes" id="UP000095300">
    <property type="component" value="Unassembled WGS sequence"/>
</dbReference>
<evidence type="ECO:0000256" key="5">
    <source>
        <dbReference type="ARBA" id="ARBA00022833"/>
    </source>
</evidence>
<comment type="similarity">
    <text evidence="2">Belongs to the ZCCHC8 family.</text>
</comment>
<comment type="subcellular location">
    <subcellularLocation>
        <location evidence="1">Nucleus</location>
        <location evidence="1">Nucleoplasm</location>
    </subcellularLocation>
</comment>
<evidence type="ECO:0000256" key="1">
    <source>
        <dbReference type="ARBA" id="ARBA00004642"/>
    </source>
</evidence>
<reference evidence="10" key="1">
    <citation type="submission" date="2020-05" db="UniProtKB">
        <authorList>
            <consortium name="EnsemblMetazoa"/>
        </authorList>
    </citation>
    <scope>IDENTIFICATION</scope>
    <source>
        <strain evidence="10">USDA</strain>
    </source>
</reference>
<dbReference type="KEGG" id="scac:106085186"/>
<evidence type="ECO:0000256" key="2">
    <source>
        <dbReference type="ARBA" id="ARBA00007497"/>
    </source>
</evidence>
<evidence type="ECO:0000313" key="10">
    <source>
        <dbReference type="EnsemblMetazoa" id="SCAU010237-PB"/>
    </source>
</evidence>
<keyword evidence="4 7" id="KW-0863">Zinc-finger</keyword>
<sequence>MEDVETVILNDSGGVIDDQQISCITLDDSYEPEEGELEDEEGDQNNICEIRFSNISAYQQFGELITELLREKLNEKEPEKKVIISSETGLVVQVRFEAEKVNANEKNTLETEIAGEIERSDREDSPDLSGISELFTIDTAPAPKLDTVKVPSYKRAIKDALLDGEAAASKRQKQEEKNMKVSKASNCFNCGESDHNIRECPMPHNQRRIKMAKKNFSKTERYHVDVEQRFSHLRPGNISDKLREAMGLRKGELPFFFYRMRVLGYPPGWLEDAKDEHSGITLFNSDGSKILHSDEEDGEMDSNNQRYNISKIIEFPGFNQDPGEDFFDDHKHHNVPPFNRNQLKEEFVKTLGDNVIKGYKRKKMKDFPKANPDESANESFDIQVSDMVSKEIEDADTTTTSNIEFVRPPPPKEPPKKDDAVPPPPPPMSPPPQQKNDSDLPESPTLAELERRKNQLLQELNTSVIEIDDSLVDEIIALDNEAESNTTDHETAAEEESIDENAITKAQMEESDNSKDSCNSSETNPDVIKKSFMGTPVLKFSPYDSLPNGDNFKVGVSDVINFENLPDSTGKYENMKELIKKVRTVIHKIHNDD</sequence>
<dbReference type="GO" id="GO:0005654">
    <property type="term" value="C:nucleoplasm"/>
    <property type="evidence" value="ECO:0007669"/>
    <property type="project" value="UniProtKB-SubCell"/>
</dbReference>
<evidence type="ECO:0000259" key="9">
    <source>
        <dbReference type="PROSITE" id="PS50158"/>
    </source>
</evidence>
<proteinExistence type="inferred from homology"/>
<evidence type="ECO:0000256" key="7">
    <source>
        <dbReference type="PROSITE-ProRule" id="PRU00047"/>
    </source>
</evidence>
<dbReference type="STRING" id="35570.A0A1I8PQS2"/>
<keyword evidence="3" id="KW-0479">Metal-binding</keyword>
<dbReference type="VEuPathDB" id="VectorBase:SCAU010237"/>
<gene>
    <name evidence="10" type="primary">106085186</name>
</gene>
<keyword evidence="11" id="KW-1185">Reference proteome</keyword>
<evidence type="ECO:0000256" key="3">
    <source>
        <dbReference type="ARBA" id="ARBA00022723"/>
    </source>
</evidence>
<dbReference type="PANTHER" id="PTHR13316">
    <property type="entry name" value="ZINC FINGER, CCHC DOMAIN CONTAINING 8"/>
    <property type="match status" value="1"/>
</dbReference>
<dbReference type="Pfam" id="PF04046">
    <property type="entry name" value="PSP"/>
    <property type="match status" value="1"/>
</dbReference>
<dbReference type="EnsemblMetazoa" id="SCAU010237-RB">
    <property type="protein sequence ID" value="SCAU010237-PB"/>
    <property type="gene ID" value="SCAU010237"/>
</dbReference>
<dbReference type="InterPro" id="IPR006568">
    <property type="entry name" value="PSP_pro-rich"/>
</dbReference>
<dbReference type="GO" id="GO:0008270">
    <property type="term" value="F:zinc ion binding"/>
    <property type="evidence" value="ECO:0007669"/>
    <property type="project" value="UniProtKB-KW"/>
</dbReference>
<keyword evidence="6" id="KW-0539">Nucleus</keyword>
<dbReference type="GO" id="GO:0071013">
    <property type="term" value="C:catalytic step 2 spliceosome"/>
    <property type="evidence" value="ECO:0007669"/>
    <property type="project" value="TreeGrafter"/>
</dbReference>
<dbReference type="GO" id="GO:0003723">
    <property type="term" value="F:RNA binding"/>
    <property type="evidence" value="ECO:0007669"/>
    <property type="project" value="TreeGrafter"/>
</dbReference>
<dbReference type="PROSITE" id="PS50158">
    <property type="entry name" value="ZF_CCHC"/>
    <property type="match status" value="1"/>
</dbReference>
<evidence type="ECO:0000256" key="4">
    <source>
        <dbReference type="ARBA" id="ARBA00022771"/>
    </source>
</evidence>
<feature type="domain" description="CCHC-type" evidence="9">
    <location>
        <begin position="187"/>
        <end position="201"/>
    </location>
</feature>
<dbReference type="InterPro" id="IPR052115">
    <property type="entry name" value="NEXT_complex_subunit_ZCCHC8"/>
</dbReference>
<feature type="region of interest" description="Disordered" evidence="8">
    <location>
        <begin position="394"/>
        <end position="443"/>
    </location>
</feature>
<evidence type="ECO:0000256" key="6">
    <source>
        <dbReference type="ARBA" id="ARBA00023242"/>
    </source>
</evidence>
<evidence type="ECO:0000256" key="8">
    <source>
        <dbReference type="SAM" id="MobiDB-lite"/>
    </source>
</evidence>
<evidence type="ECO:0000313" key="11">
    <source>
        <dbReference type="Proteomes" id="UP000095300"/>
    </source>
</evidence>
<dbReference type="PANTHER" id="PTHR13316:SF0">
    <property type="entry name" value="ZINC FINGER CCHC DOMAIN-CONTAINING PROTEIN 8"/>
    <property type="match status" value="1"/>
</dbReference>
<keyword evidence="5" id="KW-0862">Zinc</keyword>
<protein>
    <recommendedName>
        <fullName evidence="9">CCHC-type domain-containing protein</fullName>
    </recommendedName>
</protein>